<dbReference type="AlphaFoldDB" id="A0ABD6EYZ5"/>
<evidence type="ECO:0000256" key="2">
    <source>
        <dbReference type="ARBA" id="ARBA00023242"/>
    </source>
</evidence>
<reference evidence="4 5" key="1">
    <citation type="submission" date="2024-08" db="EMBL/GenBank/DDBJ databases">
        <title>Gnathostoma spinigerum genome.</title>
        <authorList>
            <person name="Gonzalez-Bertolin B."/>
            <person name="Monzon S."/>
            <person name="Zaballos A."/>
            <person name="Jimenez P."/>
            <person name="Dekumyoy P."/>
            <person name="Varona S."/>
            <person name="Cuesta I."/>
            <person name="Sumanam S."/>
            <person name="Adisakwattana P."/>
            <person name="Gasser R.B."/>
            <person name="Hernandez-Gonzalez A."/>
            <person name="Young N.D."/>
            <person name="Perteguer M.J."/>
        </authorList>
    </citation>
    <scope>NUCLEOTIDE SEQUENCE [LARGE SCALE GENOMIC DNA]</scope>
    <source>
        <strain evidence="4">AL3</strain>
        <tissue evidence="4">Liver</tissue>
    </source>
</reference>
<keyword evidence="5" id="KW-1185">Reference proteome</keyword>
<dbReference type="PANTHER" id="PTHR31624:SF4">
    <property type="entry name" value="CHROMOSOME 16 OPEN READING FRAME 72"/>
    <property type="match status" value="1"/>
</dbReference>
<evidence type="ECO:0000313" key="4">
    <source>
        <dbReference type="EMBL" id="MFH4981495.1"/>
    </source>
</evidence>
<comment type="caution">
    <text evidence="4">The sequence shown here is derived from an EMBL/GenBank/DDBJ whole genome shotgun (WGS) entry which is preliminary data.</text>
</comment>
<dbReference type="EMBL" id="JBGFUD010007320">
    <property type="protein sequence ID" value="MFH4981495.1"/>
    <property type="molecule type" value="Genomic_DNA"/>
</dbReference>
<gene>
    <name evidence="4" type="ORF">AB6A40_008204</name>
</gene>
<evidence type="ECO:0000256" key="1">
    <source>
        <dbReference type="ARBA" id="ARBA00004123"/>
    </source>
</evidence>
<organism evidence="4 5">
    <name type="scientific">Gnathostoma spinigerum</name>
    <dbReference type="NCBI Taxonomy" id="75299"/>
    <lineage>
        <taxon>Eukaryota</taxon>
        <taxon>Metazoa</taxon>
        <taxon>Ecdysozoa</taxon>
        <taxon>Nematoda</taxon>
        <taxon>Chromadorea</taxon>
        <taxon>Rhabditida</taxon>
        <taxon>Spirurina</taxon>
        <taxon>Gnathostomatomorpha</taxon>
        <taxon>Gnathostomatoidea</taxon>
        <taxon>Gnathostomatidae</taxon>
        <taxon>Gnathostoma</taxon>
    </lineage>
</organism>
<dbReference type="Pfam" id="PF15251">
    <property type="entry name" value="TAPR1-like"/>
    <property type="match status" value="1"/>
</dbReference>
<dbReference type="PANTHER" id="PTHR31624">
    <property type="entry name" value="UPF0472 PROTEIN C16ORF72"/>
    <property type="match status" value="1"/>
</dbReference>
<dbReference type="InterPro" id="IPR029196">
    <property type="entry name" value="HAPSTR1-like"/>
</dbReference>
<keyword evidence="2" id="KW-0539">Nucleus</keyword>
<protein>
    <submittedName>
        <fullName evidence="4">Uncharacterized protein</fullName>
    </submittedName>
</protein>
<dbReference type="InterPro" id="IPR040308">
    <property type="entry name" value="HAPR1"/>
</dbReference>
<dbReference type="GO" id="GO:0005634">
    <property type="term" value="C:nucleus"/>
    <property type="evidence" value="ECO:0007669"/>
    <property type="project" value="UniProtKB-SubCell"/>
</dbReference>
<evidence type="ECO:0000256" key="3">
    <source>
        <dbReference type="SAM" id="MobiDB-lite"/>
    </source>
</evidence>
<dbReference type="Proteomes" id="UP001608902">
    <property type="component" value="Unassembled WGS sequence"/>
</dbReference>
<comment type="subcellular location">
    <subcellularLocation>
        <location evidence="1">Nucleus</location>
    </subcellularLocation>
</comment>
<evidence type="ECO:0000313" key="5">
    <source>
        <dbReference type="Proteomes" id="UP001608902"/>
    </source>
</evidence>
<proteinExistence type="predicted"/>
<sequence>MSEDISKSSDDDLEDHLWDEFQNCATSTTLLYKNPSWQSLQKAATATTKLYKSGLDLKKRGFEKGYLSGRQSLARELFTFRRARELSVDDIWKLISKVLAPTDNDRIPNNPQQTSTDDPAFNLFQEAVCLPLNTQSVEPDEATELTSFLSSQVHRHRKRFHSPPNFTWKKQRK</sequence>
<accession>A0ABD6EYZ5</accession>
<feature type="region of interest" description="Disordered" evidence="3">
    <location>
        <begin position="150"/>
        <end position="173"/>
    </location>
</feature>
<name>A0ABD6EYZ5_9BILA</name>